<dbReference type="GO" id="GO:0031222">
    <property type="term" value="P:arabinan catabolic process"/>
    <property type="evidence" value="ECO:0007669"/>
    <property type="project" value="UniProtKB-UniPathway"/>
</dbReference>
<dbReference type="InterPro" id="IPR006710">
    <property type="entry name" value="Glyco_hydro_43"/>
</dbReference>
<dbReference type="GO" id="GO:0046558">
    <property type="term" value="F:arabinan endo-1,5-alpha-L-arabinosidase activity"/>
    <property type="evidence" value="ECO:0007669"/>
    <property type="project" value="UniProtKB-EC"/>
</dbReference>
<keyword evidence="10" id="KW-0732">Signal</keyword>
<comment type="catalytic activity">
    <reaction evidence="1 7">
        <text>Endohydrolysis of (1-&gt;5)-alpha-arabinofuranosidic linkages in (1-&gt;5)-arabinans.</text>
        <dbReference type="EC" id="3.2.1.99"/>
    </reaction>
</comment>
<dbReference type="InterPro" id="IPR023296">
    <property type="entry name" value="Glyco_hydro_beta-prop_sf"/>
</dbReference>
<dbReference type="PANTHER" id="PTHR43301">
    <property type="entry name" value="ARABINAN ENDO-1,5-ALPHA-L-ARABINOSIDASE"/>
    <property type="match status" value="1"/>
</dbReference>
<dbReference type="UniPathway" id="UPA00667"/>
<feature type="chain" id="PRO_5012666205" description="Arabinan endo-1,5-alpha-L-arabinosidase" evidence="10">
    <location>
        <begin position="24"/>
        <end position="325"/>
    </location>
</feature>
<dbReference type="AlphaFoldDB" id="A0A1Y2EI60"/>
<evidence type="ECO:0000256" key="9">
    <source>
        <dbReference type="PIRSR" id="PIRSR606710-2"/>
    </source>
</evidence>
<feature type="site" description="Important for catalytic activity, responsible for pKa modulation of the active site Glu and correct orientation of both the proton donor and substrate" evidence="9">
    <location>
        <position position="153"/>
    </location>
</feature>
<organism evidence="11 12">
    <name type="scientific">Pseudomassariella vexata</name>
    <dbReference type="NCBI Taxonomy" id="1141098"/>
    <lineage>
        <taxon>Eukaryota</taxon>
        <taxon>Fungi</taxon>
        <taxon>Dikarya</taxon>
        <taxon>Ascomycota</taxon>
        <taxon>Pezizomycotina</taxon>
        <taxon>Sordariomycetes</taxon>
        <taxon>Xylariomycetidae</taxon>
        <taxon>Amphisphaeriales</taxon>
        <taxon>Pseudomassariaceae</taxon>
        <taxon>Pseudomassariella</taxon>
    </lineage>
</organism>
<dbReference type="PIRSF" id="PIRSF026534">
    <property type="entry name" value="Endo_alpha-L-arabinosidase"/>
    <property type="match status" value="1"/>
</dbReference>
<evidence type="ECO:0000256" key="5">
    <source>
        <dbReference type="ARBA" id="ARBA00022801"/>
    </source>
</evidence>
<dbReference type="EC" id="3.2.1.99" evidence="4 7"/>
<comment type="similarity">
    <text evidence="3 7">Belongs to the glycosyl hydrolase 43 family.</text>
</comment>
<dbReference type="CDD" id="cd18831">
    <property type="entry name" value="GH43_AnAbnA-like"/>
    <property type="match status" value="1"/>
</dbReference>
<keyword evidence="5 7" id="KW-0378">Hydrolase</keyword>
<dbReference type="RefSeq" id="XP_040720576.1">
    <property type="nucleotide sequence ID" value="XM_040855016.1"/>
</dbReference>
<feature type="signal peptide" evidence="10">
    <location>
        <begin position="1"/>
        <end position="23"/>
    </location>
</feature>
<name>A0A1Y2EI60_9PEZI</name>
<feature type="active site" description="Proton donor" evidence="8">
    <location>
        <position position="204"/>
    </location>
</feature>
<dbReference type="OrthoDB" id="195678at2759"/>
<evidence type="ECO:0000256" key="4">
    <source>
        <dbReference type="ARBA" id="ARBA00012586"/>
    </source>
</evidence>
<comment type="caution">
    <text evidence="11">The sequence shown here is derived from an EMBL/GenBank/DDBJ whole genome shotgun (WGS) entry which is preliminary data.</text>
</comment>
<reference evidence="11 12" key="1">
    <citation type="submission" date="2016-07" db="EMBL/GenBank/DDBJ databases">
        <title>Pervasive Adenine N6-methylation of Active Genes in Fungi.</title>
        <authorList>
            <consortium name="DOE Joint Genome Institute"/>
            <person name="Mondo S.J."/>
            <person name="Dannebaum R.O."/>
            <person name="Kuo R.C."/>
            <person name="Labutti K."/>
            <person name="Haridas S."/>
            <person name="Kuo A."/>
            <person name="Salamov A."/>
            <person name="Ahrendt S.R."/>
            <person name="Lipzen A."/>
            <person name="Sullivan W."/>
            <person name="Andreopoulos W.B."/>
            <person name="Clum A."/>
            <person name="Lindquist E."/>
            <person name="Daum C."/>
            <person name="Ramamoorthy G.K."/>
            <person name="Gryganskyi A."/>
            <person name="Culley D."/>
            <person name="Magnuson J.K."/>
            <person name="James T.Y."/>
            <person name="O'Malley M.A."/>
            <person name="Stajich J.E."/>
            <person name="Spatafora J.W."/>
            <person name="Visel A."/>
            <person name="Grigoriev I.V."/>
        </authorList>
    </citation>
    <scope>NUCLEOTIDE SEQUENCE [LARGE SCALE GENOMIC DNA]</scope>
    <source>
        <strain evidence="11 12">CBS 129021</strain>
    </source>
</reference>
<dbReference type="Gene3D" id="2.115.10.20">
    <property type="entry name" value="Glycosyl hydrolase domain, family 43"/>
    <property type="match status" value="1"/>
</dbReference>
<evidence type="ECO:0000313" key="11">
    <source>
        <dbReference type="EMBL" id="ORY70984.1"/>
    </source>
</evidence>
<dbReference type="STRING" id="1141098.A0A1Y2EI60"/>
<dbReference type="InterPro" id="IPR016840">
    <property type="entry name" value="Glyco_hydro_43_endo_a_Ara-ase"/>
</dbReference>
<dbReference type="PANTHER" id="PTHR43301:SF3">
    <property type="entry name" value="ARABINAN ENDO-1,5-ALPHA-L-ARABINOSIDASE A-RELATED"/>
    <property type="match status" value="1"/>
</dbReference>
<evidence type="ECO:0000256" key="3">
    <source>
        <dbReference type="ARBA" id="ARBA00009865"/>
    </source>
</evidence>
<dbReference type="Pfam" id="PF04616">
    <property type="entry name" value="Glyco_hydro_43"/>
    <property type="match status" value="1"/>
</dbReference>
<gene>
    <name evidence="11" type="ORF">BCR38DRAFT_331001</name>
</gene>
<keyword evidence="6 7" id="KW-0326">Glycosidase</keyword>
<evidence type="ECO:0000256" key="2">
    <source>
        <dbReference type="ARBA" id="ARBA00004834"/>
    </source>
</evidence>
<dbReference type="EMBL" id="MCFJ01000001">
    <property type="protein sequence ID" value="ORY70984.1"/>
    <property type="molecule type" value="Genomic_DNA"/>
</dbReference>
<accession>A0A1Y2EI60</accession>
<dbReference type="SUPFAM" id="SSF75005">
    <property type="entry name" value="Arabinanase/levansucrase/invertase"/>
    <property type="match status" value="1"/>
</dbReference>
<evidence type="ECO:0000256" key="1">
    <source>
        <dbReference type="ARBA" id="ARBA00000375"/>
    </source>
</evidence>
<dbReference type="GeneID" id="63771228"/>
<feature type="active site" description="Proton acceptor" evidence="8">
    <location>
        <position position="38"/>
    </location>
</feature>
<proteinExistence type="inferred from homology"/>
<comment type="pathway">
    <text evidence="2 7">Glycan metabolism; L-arabinan degradation.</text>
</comment>
<protein>
    <recommendedName>
        <fullName evidence="4 7">Arabinan endo-1,5-alpha-L-arabinosidase</fullName>
        <ecNumber evidence="4 7">3.2.1.99</ecNumber>
    </recommendedName>
</protein>
<sequence length="325" mass="34476">MIFSRVFNAVLASVALLSAGVNAYADPGACSGQCWSHDPSVIQRTSDGVYFRFETGSLIGIWKSSALTGPWVYQGAAIPAGSSINLAGNDDLWAPDVQKVGSTYIMYYSVSTFGSQNSAIGYATSTTMEYGSWVDHGATGVTSTSSKNYNAIDANVIASGSSYYMNFGSFWGGIFQAPLNSAATKAASASYQLIYQPAGSHATEGSFMYYRSGYYYMFWSEGICCGYDTSKPATGAEYKIRVCRSTAVSGPFVDQTGASCLSGGGTTVLESHGTVYGPGGQGVFSDSTHGTVLYYHYADTSIGLADSQYQFGWNVITWSSGWPTV</sequence>
<dbReference type="InterPro" id="IPR050727">
    <property type="entry name" value="GH43_arabinanases"/>
</dbReference>
<dbReference type="InParanoid" id="A0A1Y2EI60"/>
<evidence type="ECO:0000256" key="10">
    <source>
        <dbReference type="SAM" id="SignalP"/>
    </source>
</evidence>
<dbReference type="Proteomes" id="UP000193689">
    <property type="component" value="Unassembled WGS sequence"/>
</dbReference>
<evidence type="ECO:0000256" key="6">
    <source>
        <dbReference type="ARBA" id="ARBA00023295"/>
    </source>
</evidence>
<keyword evidence="12" id="KW-1185">Reference proteome</keyword>
<evidence type="ECO:0000256" key="8">
    <source>
        <dbReference type="PIRSR" id="PIRSR606710-1"/>
    </source>
</evidence>
<evidence type="ECO:0000256" key="7">
    <source>
        <dbReference type="PIRNR" id="PIRNR026534"/>
    </source>
</evidence>
<evidence type="ECO:0000313" key="12">
    <source>
        <dbReference type="Proteomes" id="UP000193689"/>
    </source>
</evidence>